<keyword evidence="3" id="KW-1185">Reference proteome</keyword>
<sequence>MLTIFTTQLQGRLKDIAQNEELIEDAARLLCQSLIGDGSLYIDAQEEMGGVLAEALHGQDRFEQTKSLYQNGVVATTSPVDRALLVAPTSGHHVLLKTAKILTEHAVPFVVIVAKHESKELDKLADIIIDLDSMDGLVPNDLGNRIGHPASITALYCFIALQLMMKDILEEYL</sequence>
<evidence type="ECO:0000313" key="2">
    <source>
        <dbReference type="EMBL" id="GAE31277.1"/>
    </source>
</evidence>
<reference evidence="2" key="1">
    <citation type="journal article" date="2014" name="Genome Announc.">
        <title>Draft Genome Sequences of Three Alkaliphilic Bacillus Strains, Bacillus wakoensis JCM 9140T, Bacillus akibai JCM 9157T, and Bacillus hemicellulosilyticus JCM 9152T.</title>
        <authorList>
            <person name="Yuki M."/>
            <person name="Oshima K."/>
            <person name="Suda W."/>
            <person name="Oshida Y."/>
            <person name="Kitamura K."/>
            <person name="Iida T."/>
            <person name="Hattori M."/>
            <person name="Ohkuma M."/>
        </authorList>
    </citation>
    <scope>NUCLEOTIDE SEQUENCE [LARGE SCALE GENOMIC DNA]</scope>
    <source>
        <strain evidence="2">JCM 9152</strain>
    </source>
</reference>
<protein>
    <recommendedName>
        <fullName evidence="1">DUF2529 domain-containing protein</fullName>
    </recommendedName>
</protein>
<feature type="domain" description="DUF2529" evidence="1">
    <location>
        <begin position="1"/>
        <end position="169"/>
    </location>
</feature>
<dbReference type="Gene3D" id="3.40.50.10490">
    <property type="entry name" value="Glucose-6-phosphate isomerase like protein, domain 1"/>
    <property type="match status" value="1"/>
</dbReference>
<dbReference type="STRING" id="1236971.JCM9152_2734"/>
<dbReference type="EMBL" id="BAUU01000018">
    <property type="protein sequence ID" value="GAE31277.1"/>
    <property type="molecule type" value="Genomic_DNA"/>
</dbReference>
<organism evidence="2 3">
    <name type="scientific">Halalkalibacter hemicellulosilyticusJCM 9152</name>
    <dbReference type="NCBI Taxonomy" id="1236971"/>
    <lineage>
        <taxon>Bacteria</taxon>
        <taxon>Bacillati</taxon>
        <taxon>Bacillota</taxon>
        <taxon>Bacilli</taxon>
        <taxon>Bacillales</taxon>
        <taxon>Bacillaceae</taxon>
        <taxon>Halalkalibacter</taxon>
    </lineage>
</organism>
<dbReference type="Pfam" id="PF10740">
    <property type="entry name" value="DUF2529"/>
    <property type="match status" value="1"/>
</dbReference>
<dbReference type="Proteomes" id="UP000018895">
    <property type="component" value="Unassembled WGS sequence"/>
</dbReference>
<dbReference type="InterPro" id="IPR019676">
    <property type="entry name" value="DUF2529"/>
</dbReference>
<evidence type="ECO:0000259" key="1">
    <source>
        <dbReference type="Pfam" id="PF10740"/>
    </source>
</evidence>
<comment type="caution">
    <text evidence="2">The sequence shown here is derived from an EMBL/GenBank/DDBJ whole genome shotgun (WGS) entry which is preliminary data.</text>
</comment>
<dbReference type="RefSeq" id="WP_035344656.1">
    <property type="nucleotide sequence ID" value="NZ_BAUU01000018.1"/>
</dbReference>
<dbReference type="OrthoDB" id="2737584at2"/>
<proteinExistence type="predicted"/>
<name>W4QH71_9BACI</name>
<dbReference type="AlphaFoldDB" id="W4QH71"/>
<gene>
    <name evidence="2" type="ORF">JCM9152_2734</name>
</gene>
<evidence type="ECO:0000313" key="3">
    <source>
        <dbReference type="Proteomes" id="UP000018895"/>
    </source>
</evidence>
<accession>W4QH71</accession>